<dbReference type="GO" id="GO:0005685">
    <property type="term" value="C:U1 snRNP"/>
    <property type="evidence" value="ECO:0000318"/>
    <property type="project" value="GO_Central"/>
</dbReference>
<feature type="region of interest" description="Disordered" evidence="6">
    <location>
        <begin position="181"/>
        <end position="233"/>
    </location>
</feature>
<dbReference type="PANTHER" id="PTHR13952:SF5">
    <property type="entry name" value="U1 SMALL NUCLEAR RIBONUCLEOPROTEIN 70 KDA"/>
    <property type="match status" value="1"/>
</dbReference>
<keyword evidence="2 5" id="KW-0694">RNA-binding</keyword>
<dbReference type="EMBL" id="GL377599">
    <property type="protein sequence ID" value="EFJ21527.1"/>
    <property type="molecule type" value="Genomic_DNA"/>
</dbReference>
<keyword evidence="4" id="KW-0687">Ribonucleoprotein</keyword>
<dbReference type="HOGENOM" id="CLU_045151_5_0_1"/>
<dbReference type="InterPro" id="IPR000504">
    <property type="entry name" value="RRM_dom"/>
</dbReference>
<dbReference type="GO" id="GO:0030619">
    <property type="term" value="F:U1 snRNA binding"/>
    <property type="evidence" value="ECO:0000318"/>
    <property type="project" value="GO_Central"/>
</dbReference>
<evidence type="ECO:0000256" key="4">
    <source>
        <dbReference type="ARBA" id="ARBA00023274"/>
    </source>
</evidence>
<evidence type="ECO:0000256" key="6">
    <source>
        <dbReference type="SAM" id="MobiDB-lite"/>
    </source>
</evidence>
<dbReference type="Pfam" id="PF00076">
    <property type="entry name" value="RRM_1"/>
    <property type="match status" value="1"/>
</dbReference>
<dbReference type="PANTHER" id="PTHR13952">
    <property type="entry name" value="U1 SMALL NUCLEAR RIBONUCLEOPROTEIN 70 KD"/>
    <property type="match status" value="1"/>
</dbReference>
<dbReference type="GO" id="GO:0000398">
    <property type="term" value="P:mRNA splicing, via spliceosome"/>
    <property type="evidence" value="ECO:0000318"/>
    <property type="project" value="GO_Central"/>
</dbReference>
<dbReference type="Gramene" id="EFJ21527">
    <property type="protein sequence ID" value="EFJ21527"/>
    <property type="gene ID" value="SELMODRAFT_106721"/>
</dbReference>
<dbReference type="KEGG" id="smo:SELMODRAFT_106721"/>
<feature type="non-terminal residue" evidence="8">
    <location>
        <position position="1"/>
    </location>
</feature>
<dbReference type="InterPro" id="IPR022023">
    <property type="entry name" value="U1snRNP70_N"/>
</dbReference>
<protein>
    <recommendedName>
        <fullName evidence="7">RRM domain-containing protein</fullName>
    </recommendedName>
</protein>
<feature type="compositionally biased region" description="Basic and acidic residues" evidence="6">
    <location>
        <begin position="206"/>
        <end position="233"/>
    </location>
</feature>
<organism evidence="9">
    <name type="scientific">Selaginella moellendorffii</name>
    <name type="common">Spikemoss</name>
    <dbReference type="NCBI Taxonomy" id="88036"/>
    <lineage>
        <taxon>Eukaryota</taxon>
        <taxon>Viridiplantae</taxon>
        <taxon>Streptophyta</taxon>
        <taxon>Embryophyta</taxon>
        <taxon>Tracheophyta</taxon>
        <taxon>Lycopodiopsida</taxon>
        <taxon>Selaginellales</taxon>
        <taxon>Selaginellaceae</taxon>
        <taxon>Selaginella</taxon>
    </lineage>
</organism>
<dbReference type="GO" id="GO:0071004">
    <property type="term" value="C:U2-type prespliceosome"/>
    <property type="evidence" value="ECO:0000318"/>
    <property type="project" value="GO_Central"/>
</dbReference>
<feature type="domain" description="RRM" evidence="7">
    <location>
        <begin position="96"/>
        <end position="174"/>
    </location>
</feature>
<dbReference type="SMART" id="SM00360">
    <property type="entry name" value="RRM"/>
    <property type="match status" value="1"/>
</dbReference>
<dbReference type="InterPro" id="IPR051183">
    <property type="entry name" value="U1_U11-U12_snRNP_70-35kDa"/>
</dbReference>
<keyword evidence="3" id="KW-0539">Nucleus</keyword>
<evidence type="ECO:0000256" key="3">
    <source>
        <dbReference type="ARBA" id="ARBA00023242"/>
    </source>
</evidence>
<dbReference type="InterPro" id="IPR034143">
    <property type="entry name" value="snRNP70_RRM"/>
</dbReference>
<dbReference type="eggNOG" id="KOG0113">
    <property type="taxonomic scope" value="Eukaryota"/>
</dbReference>
<accession>D8S1X0</accession>
<evidence type="ECO:0000256" key="5">
    <source>
        <dbReference type="PROSITE-ProRule" id="PRU00176"/>
    </source>
</evidence>
<dbReference type="FunFam" id="3.30.70.330:FF:000132">
    <property type="entry name" value="Small nuclear ribonucleoprotein U11/U12 subunit 35"/>
    <property type="match status" value="1"/>
</dbReference>
<dbReference type="CDD" id="cd12236">
    <property type="entry name" value="RRM_snRNP70"/>
    <property type="match status" value="1"/>
</dbReference>
<dbReference type="PROSITE" id="PS50102">
    <property type="entry name" value="RRM"/>
    <property type="match status" value="1"/>
</dbReference>
<dbReference type="SUPFAM" id="SSF54928">
    <property type="entry name" value="RNA-binding domain, RBD"/>
    <property type="match status" value="1"/>
</dbReference>
<dbReference type="Gene3D" id="3.30.70.330">
    <property type="match status" value="1"/>
</dbReference>
<dbReference type="Proteomes" id="UP000001514">
    <property type="component" value="Unassembled WGS sequence"/>
</dbReference>
<evidence type="ECO:0000313" key="9">
    <source>
        <dbReference type="Proteomes" id="UP000001514"/>
    </source>
</evidence>
<reference evidence="8 9" key="1">
    <citation type="journal article" date="2011" name="Science">
        <title>The Selaginella genome identifies genetic changes associated with the evolution of vascular plants.</title>
        <authorList>
            <person name="Banks J.A."/>
            <person name="Nishiyama T."/>
            <person name="Hasebe M."/>
            <person name="Bowman J.L."/>
            <person name="Gribskov M."/>
            <person name="dePamphilis C."/>
            <person name="Albert V.A."/>
            <person name="Aono N."/>
            <person name="Aoyama T."/>
            <person name="Ambrose B.A."/>
            <person name="Ashton N.W."/>
            <person name="Axtell M.J."/>
            <person name="Barker E."/>
            <person name="Barker M.S."/>
            <person name="Bennetzen J.L."/>
            <person name="Bonawitz N.D."/>
            <person name="Chapple C."/>
            <person name="Cheng C."/>
            <person name="Correa L.G."/>
            <person name="Dacre M."/>
            <person name="DeBarry J."/>
            <person name="Dreyer I."/>
            <person name="Elias M."/>
            <person name="Engstrom E.M."/>
            <person name="Estelle M."/>
            <person name="Feng L."/>
            <person name="Finet C."/>
            <person name="Floyd S.K."/>
            <person name="Frommer W.B."/>
            <person name="Fujita T."/>
            <person name="Gramzow L."/>
            <person name="Gutensohn M."/>
            <person name="Harholt J."/>
            <person name="Hattori M."/>
            <person name="Heyl A."/>
            <person name="Hirai T."/>
            <person name="Hiwatashi Y."/>
            <person name="Ishikawa M."/>
            <person name="Iwata M."/>
            <person name="Karol K.G."/>
            <person name="Koehler B."/>
            <person name="Kolukisaoglu U."/>
            <person name="Kubo M."/>
            <person name="Kurata T."/>
            <person name="Lalonde S."/>
            <person name="Li K."/>
            <person name="Li Y."/>
            <person name="Litt A."/>
            <person name="Lyons E."/>
            <person name="Manning G."/>
            <person name="Maruyama T."/>
            <person name="Michael T.P."/>
            <person name="Mikami K."/>
            <person name="Miyazaki S."/>
            <person name="Morinaga S."/>
            <person name="Murata T."/>
            <person name="Mueller-Roeber B."/>
            <person name="Nelson D.R."/>
            <person name="Obara M."/>
            <person name="Oguri Y."/>
            <person name="Olmstead R.G."/>
            <person name="Onodera N."/>
            <person name="Petersen B.L."/>
            <person name="Pils B."/>
            <person name="Prigge M."/>
            <person name="Rensing S.A."/>
            <person name="Riano-Pachon D.M."/>
            <person name="Roberts A.W."/>
            <person name="Sato Y."/>
            <person name="Scheller H.V."/>
            <person name="Schulz B."/>
            <person name="Schulz C."/>
            <person name="Shakirov E.V."/>
            <person name="Shibagaki N."/>
            <person name="Shinohara N."/>
            <person name="Shippen D.E."/>
            <person name="Soerensen I."/>
            <person name="Sotooka R."/>
            <person name="Sugimoto N."/>
            <person name="Sugita M."/>
            <person name="Sumikawa N."/>
            <person name="Tanurdzic M."/>
            <person name="Theissen G."/>
            <person name="Ulvskov P."/>
            <person name="Wakazuki S."/>
            <person name="Weng J.K."/>
            <person name="Willats W.W."/>
            <person name="Wipf D."/>
            <person name="Wolf P.G."/>
            <person name="Yang L."/>
            <person name="Zimmer A.D."/>
            <person name="Zhu Q."/>
            <person name="Mitros T."/>
            <person name="Hellsten U."/>
            <person name="Loque D."/>
            <person name="Otillar R."/>
            <person name="Salamov A."/>
            <person name="Schmutz J."/>
            <person name="Shapiro H."/>
            <person name="Lindquist E."/>
            <person name="Lucas S."/>
            <person name="Rokhsar D."/>
            <person name="Grigoriev I.V."/>
        </authorList>
    </citation>
    <scope>NUCLEOTIDE SEQUENCE [LARGE SCALE GENOMIC DNA]</scope>
</reference>
<dbReference type="AlphaFoldDB" id="D8S1X0"/>
<evidence type="ECO:0000313" key="8">
    <source>
        <dbReference type="EMBL" id="EFJ21527.1"/>
    </source>
</evidence>
<dbReference type="GO" id="GO:0003729">
    <property type="term" value="F:mRNA binding"/>
    <property type="evidence" value="ECO:0000318"/>
    <property type="project" value="GO_Central"/>
</dbReference>
<dbReference type="STRING" id="88036.D8S1X0"/>
<gene>
    <name evidence="8" type="ORF">SELMODRAFT_106721</name>
</gene>
<dbReference type="InterPro" id="IPR035979">
    <property type="entry name" value="RBD_domain_sf"/>
</dbReference>
<keyword evidence="9" id="KW-1185">Reference proteome</keyword>
<dbReference type="Pfam" id="PF12220">
    <property type="entry name" value="U1snRNP70_N"/>
    <property type="match status" value="1"/>
</dbReference>
<dbReference type="InterPro" id="IPR012677">
    <property type="entry name" value="Nucleotide-bd_a/b_plait_sf"/>
</dbReference>
<dbReference type="InParanoid" id="D8S1X0"/>
<evidence type="ECO:0000256" key="2">
    <source>
        <dbReference type="ARBA" id="ARBA00022884"/>
    </source>
</evidence>
<name>D8S1X0_SELML</name>
<sequence>LTPNLLRLFDPPPPVEYKEPIEKKELPPYTGIAQFVSCFENLSIDDQESQAKVETTAERRARVNAARLEKGKEKLAEEIPKYDPRSDPNARGDPYKTLFIGKLSYDTTEHRLQREFERYGPVKRVRLVHDKHTDKPRGYAFVEFYHSQDMKNAYKHADGTKIDNRRILVDVERGRTVKDWLPKRLGGGLGNARSSQPEATPQRGRYRGDYRRREEEAAREKRRGEKRGRGSDS</sequence>
<evidence type="ECO:0000259" key="7">
    <source>
        <dbReference type="PROSITE" id="PS50102"/>
    </source>
</evidence>
<dbReference type="OMA" id="PPKFYDG"/>
<comment type="subcellular location">
    <subcellularLocation>
        <location evidence="1">Nucleus</location>
    </subcellularLocation>
</comment>
<evidence type="ECO:0000256" key="1">
    <source>
        <dbReference type="ARBA" id="ARBA00004123"/>
    </source>
</evidence>
<proteinExistence type="predicted"/>